<dbReference type="PANTHER" id="PTHR10458">
    <property type="entry name" value="PEPTIDE DEFORMYLASE"/>
    <property type="match status" value="1"/>
</dbReference>
<comment type="function">
    <text evidence="2">Removes the formyl group from the N-terminal Met of newly synthesized proteins. Requires at least a dipeptide for an efficient rate of reaction. N-terminal L-methionine is a prerequisite for activity but the enzyme has broad specificity at other positions.</text>
</comment>
<dbReference type="CDD" id="cd00093">
    <property type="entry name" value="HTH_XRE"/>
    <property type="match status" value="1"/>
</dbReference>
<dbReference type="RefSeq" id="WP_249044827.1">
    <property type="nucleotide sequence ID" value="NZ_JAGIOO010000001.1"/>
</dbReference>
<dbReference type="PRINTS" id="PR01576">
    <property type="entry name" value="PDEFORMYLASE"/>
</dbReference>
<comment type="similarity">
    <text evidence="1 2">Belongs to the polypeptide deformylase family.</text>
</comment>
<dbReference type="SUPFAM" id="SSF56420">
    <property type="entry name" value="Peptide deformylase"/>
    <property type="match status" value="1"/>
</dbReference>
<organism evidence="4 5">
    <name type="scientific">Crossiella equi</name>
    <dbReference type="NCBI Taxonomy" id="130796"/>
    <lineage>
        <taxon>Bacteria</taxon>
        <taxon>Bacillati</taxon>
        <taxon>Actinomycetota</taxon>
        <taxon>Actinomycetes</taxon>
        <taxon>Pseudonocardiales</taxon>
        <taxon>Pseudonocardiaceae</taxon>
        <taxon>Crossiella</taxon>
    </lineage>
</organism>
<evidence type="ECO:0000256" key="1">
    <source>
        <dbReference type="ARBA" id="ARBA00010759"/>
    </source>
</evidence>
<protein>
    <recommendedName>
        <fullName evidence="2">Peptide deformylase</fullName>
        <shortName evidence="2">PDF</shortName>
        <ecNumber evidence="2">3.5.1.88</ecNumber>
    </recommendedName>
    <alternativeName>
        <fullName evidence="2">Polypeptide deformylase</fullName>
    </alternativeName>
</protein>
<keyword evidence="2" id="KW-0648">Protein biosynthesis</keyword>
<dbReference type="Pfam" id="PF13560">
    <property type="entry name" value="HTH_31"/>
    <property type="match status" value="1"/>
</dbReference>
<dbReference type="HAMAP" id="MF_00163">
    <property type="entry name" value="Pep_deformylase"/>
    <property type="match status" value="1"/>
</dbReference>
<dbReference type="PROSITE" id="PS50943">
    <property type="entry name" value="HTH_CROC1"/>
    <property type="match status" value="1"/>
</dbReference>
<sequence>MVSDEEPSGEDVVHLDAFIAELRRWRDVRGLSRTALAGAMGYSRSYVSKVESAHERPSREFAKAADEALRAAGALRRAWRDYDANRPATIRLVQPGPEVTADATAGSLVVEHDDAALHFDGRNYRATMRRKLVNSGTEPITRYLIRIAVDRYPDNPELSNRLYRDNPLTWAELDLTAWWGEGRAEPMHWVAQHDRDAFKEVWLLFANDSGHFPLYPGQSTWIEYTYTVRADKWGPWFRRAVRLPTKRLSMRLDFPAELEPSVWGLHTSMTAEAMPFRTAIEERRENGRRVYTWATEDPPMHARYRLEWHFRAAPPAETDSTPQPSQVMQSLGILQREDPLLHRPARPFVLPDEAEDARRVLSEMRTAANRICRAHTFGKGMGLAANQLGIDRAAALVLPPGSEDMIVLFNPRIIEIGDQTDEQYEGCLSFFDVRGLVTRPLALHVEHQELSGARRITIFSHGVARLVAHEVDHLHGVLYPERMRTGAETIPVAEYKGTGAAWQYKEM</sequence>
<keyword evidence="2" id="KW-0408">Iron</keyword>
<keyword evidence="5" id="KW-1185">Reference proteome</keyword>
<comment type="caution">
    <text evidence="4">The sequence shown here is derived from an EMBL/GenBank/DDBJ whole genome shotgun (WGS) entry which is preliminary data.</text>
</comment>
<keyword evidence="2" id="KW-0378">Hydrolase</keyword>
<keyword evidence="2" id="KW-0479">Metal-binding</keyword>
<dbReference type="PANTHER" id="PTHR10458:SF22">
    <property type="entry name" value="PEPTIDE DEFORMYLASE"/>
    <property type="match status" value="1"/>
</dbReference>
<evidence type="ECO:0000313" key="4">
    <source>
        <dbReference type="EMBL" id="MBP2471260.1"/>
    </source>
</evidence>
<feature type="binding site" evidence="2">
    <location>
        <position position="469"/>
    </location>
    <ligand>
        <name>Fe cation</name>
        <dbReference type="ChEBI" id="CHEBI:24875"/>
    </ligand>
</feature>
<dbReference type="Pfam" id="PF01327">
    <property type="entry name" value="Pep_deformylase"/>
    <property type="match status" value="1"/>
</dbReference>
<dbReference type="Proteomes" id="UP001519363">
    <property type="component" value="Unassembled WGS sequence"/>
</dbReference>
<feature type="binding site" evidence="2">
    <location>
        <position position="427"/>
    </location>
    <ligand>
        <name>Fe cation</name>
        <dbReference type="ChEBI" id="CHEBI:24875"/>
    </ligand>
</feature>
<dbReference type="InterPro" id="IPR023635">
    <property type="entry name" value="Peptide_deformylase"/>
</dbReference>
<dbReference type="SMART" id="SM00530">
    <property type="entry name" value="HTH_XRE"/>
    <property type="match status" value="1"/>
</dbReference>
<dbReference type="Gene3D" id="3.90.45.10">
    <property type="entry name" value="Peptide deformylase"/>
    <property type="match status" value="1"/>
</dbReference>
<name>A0ABS5A3V6_9PSEU</name>
<dbReference type="InterPro" id="IPR001387">
    <property type="entry name" value="Cro/C1-type_HTH"/>
</dbReference>
<gene>
    <name evidence="2" type="primary">def</name>
    <name evidence="4" type="ORF">JOF53_000132</name>
</gene>
<comment type="catalytic activity">
    <reaction evidence="2">
        <text>N-terminal N-formyl-L-methionyl-[peptide] + H2O = N-terminal L-methionyl-[peptide] + formate</text>
        <dbReference type="Rhea" id="RHEA:24420"/>
        <dbReference type="Rhea" id="RHEA-COMP:10639"/>
        <dbReference type="Rhea" id="RHEA-COMP:10640"/>
        <dbReference type="ChEBI" id="CHEBI:15377"/>
        <dbReference type="ChEBI" id="CHEBI:15740"/>
        <dbReference type="ChEBI" id="CHEBI:49298"/>
        <dbReference type="ChEBI" id="CHEBI:64731"/>
        <dbReference type="EC" id="3.5.1.88"/>
    </reaction>
</comment>
<comment type="cofactor">
    <cofactor evidence="2">
        <name>Fe(2+)</name>
        <dbReference type="ChEBI" id="CHEBI:29033"/>
    </cofactor>
    <text evidence="2">Binds 1 Fe(2+) ion.</text>
</comment>
<proteinExistence type="inferred from homology"/>
<dbReference type="SUPFAM" id="SSF47413">
    <property type="entry name" value="lambda repressor-like DNA-binding domains"/>
    <property type="match status" value="1"/>
</dbReference>
<feature type="binding site" evidence="2">
    <location>
        <position position="473"/>
    </location>
    <ligand>
        <name>Fe cation</name>
        <dbReference type="ChEBI" id="CHEBI:24875"/>
    </ligand>
</feature>
<reference evidence="4 5" key="1">
    <citation type="submission" date="2021-03" db="EMBL/GenBank/DDBJ databases">
        <title>Sequencing the genomes of 1000 actinobacteria strains.</title>
        <authorList>
            <person name="Klenk H.-P."/>
        </authorList>
    </citation>
    <scope>NUCLEOTIDE SEQUENCE [LARGE SCALE GENOMIC DNA]</scope>
    <source>
        <strain evidence="4 5">DSM 44580</strain>
    </source>
</reference>
<dbReference type="InterPro" id="IPR010982">
    <property type="entry name" value="Lambda_DNA-bd_dom_sf"/>
</dbReference>
<feature type="active site" evidence="2">
    <location>
        <position position="470"/>
    </location>
</feature>
<evidence type="ECO:0000259" key="3">
    <source>
        <dbReference type="PROSITE" id="PS50943"/>
    </source>
</evidence>
<dbReference type="EC" id="3.5.1.88" evidence="2"/>
<feature type="domain" description="HTH cro/C1-type" evidence="3">
    <location>
        <begin position="22"/>
        <end position="75"/>
    </location>
</feature>
<evidence type="ECO:0000313" key="5">
    <source>
        <dbReference type="Proteomes" id="UP001519363"/>
    </source>
</evidence>
<dbReference type="Gene3D" id="1.10.260.40">
    <property type="entry name" value="lambda repressor-like DNA-binding domains"/>
    <property type="match status" value="1"/>
</dbReference>
<accession>A0ABS5A3V6</accession>
<dbReference type="EMBL" id="JAGIOO010000001">
    <property type="protein sequence ID" value="MBP2471260.1"/>
    <property type="molecule type" value="Genomic_DNA"/>
</dbReference>
<dbReference type="InterPro" id="IPR036821">
    <property type="entry name" value="Peptide_deformylase_sf"/>
</dbReference>
<evidence type="ECO:0000256" key="2">
    <source>
        <dbReference type="HAMAP-Rule" id="MF_00163"/>
    </source>
</evidence>